<reference evidence="2 3" key="1">
    <citation type="journal article" date="2010" name="Microb. Ecol.">
        <title>Comparative genome analysis of Prevotella ruminicola and Prevotella bryantii: insights into their environmental niche.</title>
        <authorList>
            <consortium name="North American Consortium for Rumen Bacteria"/>
            <person name="Purushe J."/>
            <person name="Fouts D.E."/>
            <person name="Morrison M."/>
            <person name="White B.A."/>
            <person name="Mackie R.I."/>
            <person name="Coutinho P.M."/>
            <person name="Henrissat B."/>
            <person name="Nelson K.E."/>
        </authorList>
    </citation>
    <scope>NUCLEOTIDE SEQUENCE [LARGE SCALE GENOMIC DNA]</scope>
    <source>
        <strain evidence="3">ATCC 19189 / JCM 8958 / 23</strain>
    </source>
</reference>
<keyword evidence="1" id="KW-0812">Transmembrane</keyword>
<dbReference type="Proteomes" id="UP000000927">
    <property type="component" value="Chromosome"/>
</dbReference>
<accession>D5ERQ3</accession>
<keyword evidence="1" id="KW-0472">Membrane</keyword>
<dbReference type="STRING" id="264731.PRU_0970"/>
<dbReference type="EMBL" id="CP002006">
    <property type="protein sequence ID" value="ADE81825.1"/>
    <property type="molecule type" value="Genomic_DNA"/>
</dbReference>
<feature type="transmembrane region" description="Helical" evidence="1">
    <location>
        <begin position="25"/>
        <end position="43"/>
    </location>
</feature>
<dbReference type="AlphaFoldDB" id="D5ERQ3"/>
<keyword evidence="1" id="KW-1133">Transmembrane helix</keyword>
<organism evidence="2 3">
    <name type="scientific">Xylanibacter ruminicola (strain ATCC 19189 / DSM 19721 / CIP 105475 / JCM 8958 / 23)</name>
    <name type="common">Prevotella ruminicola</name>
    <dbReference type="NCBI Taxonomy" id="264731"/>
    <lineage>
        <taxon>Bacteria</taxon>
        <taxon>Pseudomonadati</taxon>
        <taxon>Bacteroidota</taxon>
        <taxon>Bacteroidia</taxon>
        <taxon>Bacteroidales</taxon>
        <taxon>Prevotellaceae</taxon>
        <taxon>Xylanibacter</taxon>
    </lineage>
</organism>
<dbReference type="KEGG" id="pru:PRU_0970"/>
<proteinExistence type="predicted"/>
<dbReference type="HOGENOM" id="CLU_1814086_0_0_10"/>
<gene>
    <name evidence="2" type="ordered locus">PRU_0970</name>
</gene>
<evidence type="ECO:0000313" key="2">
    <source>
        <dbReference type="EMBL" id="ADE81825.1"/>
    </source>
</evidence>
<evidence type="ECO:0000313" key="3">
    <source>
        <dbReference type="Proteomes" id="UP000000927"/>
    </source>
</evidence>
<sequence>MNNNLMLNHLKITIMKMTIVSTNRLIAAMMMMAMTAAMPAMAGNKHHNNRDKKVVAVVDKKKTHFDRVDKHTAHFDKRHAYHPEMRICTFKLSRHDSPTKMMARAERINGVKDTKYNPRTREITVLYDANKTTARHIKHVVA</sequence>
<name>D5ERQ3_XYLR2</name>
<keyword evidence="3" id="KW-1185">Reference proteome</keyword>
<evidence type="ECO:0000256" key="1">
    <source>
        <dbReference type="SAM" id="Phobius"/>
    </source>
</evidence>
<protein>
    <submittedName>
        <fullName evidence="2">Uncharacterized protein</fullName>
    </submittedName>
</protein>